<gene>
    <name evidence="1" type="ORF">H8K26_14055</name>
</gene>
<name>A0ABR6XI65_9BURK</name>
<sequence length="254" mass="28287">MNETSNTPAPEVRYALYFAPEQNSPWWQAGCHWLGRDPASATALPQPALSNVTAAEFHQLTSDARRYGFHATLKAPFRLAEGCTPAQLDAALRAFCQQQHSLTIPAPRVEWMGNFLALRPHGDVSAINRLAMDCVSTFDSFRAPLSATDIARRQRHPLSDRQMQLLQRWGYPYTEEEFRFHMTLTDALHEPVQAEAICQAAQNFFTIDAPLQLNGLALFTESAPGTPFQLAQRYAFGAANDSTTATVNEMKSQS</sequence>
<dbReference type="InterPro" id="IPR009389">
    <property type="entry name" value="DUF1045"/>
</dbReference>
<organism evidence="1 2">
    <name type="scientific">Undibacterium aquatile</name>
    <dbReference type="NCBI Taxonomy" id="1537398"/>
    <lineage>
        <taxon>Bacteria</taxon>
        <taxon>Pseudomonadati</taxon>
        <taxon>Pseudomonadota</taxon>
        <taxon>Betaproteobacteria</taxon>
        <taxon>Burkholderiales</taxon>
        <taxon>Oxalobacteraceae</taxon>
        <taxon>Undibacterium</taxon>
    </lineage>
</organism>
<evidence type="ECO:0000313" key="1">
    <source>
        <dbReference type="EMBL" id="MBC3812567.1"/>
    </source>
</evidence>
<reference evidence="1 2" key="1">
    <citation type="submission" date="2020-08" db="EMBL/GenBank/DDBJ databases">
        <title>Novel species isolated from subtropical streams in China.</title>
        <authorList>
            <person name="Lu H."/>
        </authorList>
    </citation>
    <scope>NUCLEOTIDE SEQUENCE [LARGE SCALE GENOMIC DNA]</scope>
    <source>
        <strain evidence="1 2">CCTCC AB 2015119</strain>
    </source>
</reference>
<dbReference type="PIRSF" id="PIRSF033328">
    <property type="entry name" value="Phest_Mll4975"/>
    <property type="match status" value="1"/>
</dbReference>
<protein>
    <submittedName>
        <fullName evidence="1">DUF1045 domain-containing protein</fullName>
    </submittedName>
</protein>
<dbReference type="RefSeq" id="WP_190480384.1">
    <property type="nucleotide sequence ID" value="NZ_JACOFT010000005.1"/>
</dbReference>
<dbReference type="Gene3D" id="3.90.1140.10">
    <property type="entry name" value="Cyclic phosphodiesterase"/>
    <property type="match status" value="1"/>
</dbReference>
<proteinExistence type="predicted"/>
<comment type="caution">
    <text evidence="1">The sequence shown here is derived from an EMBL/GenBank/DDBJ whole genome shotgun (WGS) entry which is preliminary data.</text>
</comment>
<keyword evidence="2" id="KW-1185">Reference proteome</keyword>
<evidence type="ECO:0000313" key="2">
    <source>
        <dbReference type="Proteomes" id="UP000637632"/>
    </source>
</evidence>
<dbReference type="NCBIfam" id="TIGR03223">
    <property type="entry name" value="Phn_opern_protn"/>
    <property type="match status" value="1"/>
</dbReference>
<accession>A0ABR6XI65</accession>
<dbReference type="EMBL" id="JACOFT010000005">
    <property type="protein sequence ID" value="MBC3812567.1"/>
    <property type="molecule type" value="Genomic_DNA"/>
</dbReference>
<dbReference type="Proteomes" id="UP000637632">
    <property type="component" value="Unassembled WGS sequence"/>
</dbReference>
<dbReference type="Pfam" id="PF06299">
    <property type="entry name" value="DUF1045"/>
    <property type="match status" value="1"/>
</dbReference>